<dbReference type="SUPFAM" id="SSF51445">
    <property type="entry name" value="(Trans)glycosidases"/>
    <property type="match status" value="1"/>
</dbReference>
<dbReference type="PANTHER" id="PTHR11769">
    <property type="entry name" value="HYALURONIDASE"/>
    <property type="match status" value="1"/>
</dbReference>
<organism evidence="9">
    <name type="scientific">Ectomocoris sp</name>
    <dbReference type="NCBI Taxonomy" id="3104572"/>
    <lineage>
        <taxon>Eukaryota</taxon>
        <taxon>Metazoa</taxon>
        <taxon>Ecdysozoa</taxon>
        <taxon>Arthropoda</taxon>
        <taxon>Hexapoda</taxon>
        <taxon>Insecta</taxon>
        <taxon>Pterygota</taxon>
        <taxon>Neoptera</taxon>
        <taxon>Paraneoptera</taxon>
        <taxon>Hemiptera</taxon>
        <taxon>Heteroptera</taxon>
        <taxon>Panheteroptera</taxon>
        <taxon>Cimicomorpha</taxon>
        <taxon>Reduviidae</taxon>
        <taxon>Peiratinae</taxon>
        <taxon>Ectomocoris</taxon>
    </lineage>
</organism>
<dbReference type="GO" id="GO:0030214">
    <property type="term" value="P:hyaluronan catabolic process"/>
    <property type="evidence" value="ECO:0007669"/>
    <property type="project" value="TreeGrafter"/>
</dbReference>
<dbReference type="PIRSF" id="PIRSF038193">
    <property type="entry name" value="Hyaluronidase"/>
    <property type="match status" value="1"/>
</dbReference>
<accession>A0AB38ZE73</accession>
<evidence type="ECO:0000256" key="8">
    <source>
        <dbReference type="SAM" id="SignalP"/>
    </source>
</evidence>
<evidence type="ECO:0000256" key="3">
    <source>
        <dbReference type="ARBA" id="ARBA00023180"/>
    </source>
</evidence>
<dbReference type="PANTHER" id="PTHR11769:SF35">
    <property type="entry name" value="HYALURONIDASE"/>
    <property type="match status" value="1"/>
</dbReference>
<dbReference type="AlphaFoldDB" id="A0AB38ZE73"/>
<dbReference type="GO" id="GO:0006952">
    <property type="term" value="P:defense response"/>
    <property type="evidence" value="ECO:0007669"/>
    <property type="project" value="InterPro"/>
</dbReference>
<feature type="chain" id="PRO_5044312197" description="Hyaluronidase" evidence="8">
    <location>
        <begin position="29"/>
        <end position="358"/>
    </location>
</feature>
<feature type="disulfide bond" evidence="6">
    <location>
        <begin position="205"/>
        <end position="217"/>
    </location>
</feature>
<comment type="similarity">
    <text evidence="1 4 7">Belongs to the glycosyl hydrolase 56 family.</text>
</comment>
<evidence type="ECO:0000256" key="5">
    <source>
        <dbReference type="PIRSR" id="PIRSR038193-1"/>
    </source>
</evidence>
<dbReference type="GO" id="GO:0005975">
    <property type="term" value="P:carbohydrate metabolic process"/>
    <property type="evidence" value="ECO:0007669"/>
    <property type="project" value="UniProtKB-UniRule"/>
</dbReference>
<feature type="disulfide bond" evidence="6">
    <location>
        <begin position="44"/>
        <end position="328"/>
    </location>
</feature>
<evidence type="ECO:0000256" key="6">
    <source>
        <dbReference type="PIRSR" id="PIRSR038193-3"/>
    </source>
</evidence>
<keyword evidence="3" id="KW-0325">Glycoprotein</keyword>
<dbReference type="Gene3D" id="3.20.20.70">
    <property type="entry name" value="Aldolase class I"/>
    <property type="match status" value="1"/>
</dbReference>
<keyword evidence="7" id="KW-0378">Hydrolase</keyword>
<evidence type="ECO:0000313" key="9">
    <source>
        <dbReference type="EMBL" id="WXH71712.1"/>
    </source>
</evidence>
<name>A0AB38ZE73_9HEMI</name>
<keyword evidence="2 6" id="KW-1015">Disulfide bond</keyword>
<dbReference type="InterPro" id="IPR018155">
    <property type="entry name" value="Hyaluronidase"/>
</dbReference>
<dbReference type="InterPro" id="IPR001329">
    <property type="entry name" value="Venom_Hyaluronidase"/>
</dbReference>
<dbReference type="EMBL" id="PP510787">
    <property type="protein sequence ID" value="WXH71712.1"/>
    <property type="molecule type" value="mRNA"/>
</dbReference>
<comment type="catalytic activity">
    <reaction evidence="7">
        <text>Random hydrolysis of (1-&gt;4)-linkages between N-acetyl-beta-D-glucosamine and D-glucuronate residues in hyaluronate.</text>
        <dbReference type="EC" id="3.2.1.35"/>
    </reaction>
</comment>
<proteinExistence type="evidence at transcript level"/>
<evidence type="ECO:0000256" key="2">
    <source>
        <dbReference type="ARBA" id="ARBA00023157"/>
    </source>
</evidence>
<keyword evidence="7" id="KW-0326">Glycosidase</keyword>
<dbReference type="GO" id="GO:0004415">
    <property type="term" value="F:hyalurononglucosaminidase activity"/>
    <property type="evidence" value="ECO:0007669"/>
    <property type="project" value="UniProtKB-UniRule"/>
</dbReference>
<evidence type="ECO:0000256" key="4">
    <source>
        <dbReference type="PIRNR" id="PIRNR038193"/>
    </source>
</evidence>
<dbReference type="PRINTS" id="PR00846">
    <property type="entry name" value="GLHYDRLASE56"/>
</dbReference>
<dbReference type="InterPro" id="IPR013785">
    <property type="entry name" value="Aldolase_TIM"/>
</dbReference>
<dbReference type="InterPro" id="IPR017853">
    <property type="entry name" value="GH"/>
</dbReference>
<protein>
    <recommendedName>
        <fullName evidence="7">Hyaluronidase</fullName>
        <ecNumber evidence="7">3.2.1.35</ecNumber>
    </recommendedName>
</protein>
<dbReference type="EC" id="3.2.1.35" evidence="7"/>
<feature type="active site" description="Proton donor" evidence="5">
    <location>
        <position position="129"/>
    </location>
</feature>
<dbReference type="Pfam" id="PF01630">
    <property type="entry name" value="Glyco_hydro_56"/>
    <property type="match status" value="1"/>
</dbReference>
<evidence type="ECO:0000256" key="1">
    <source>
        <dbReference type="ARBA" id="ARBA00008871"/>
    </source>
</evidence>
<evidence type="ECO:0000256" key="7">
    <source>
        <dbReference type="RuleBase" id="RU610713"/>
    </source>
</evidence>
<sequence length="358" mass="41352">MSNTGRCSKLVALVGLINILTVVEQVATQKNDFIVYWNVPTFQCRSYGYNFTQLNHFGITQNSGDKFRGESITILYDPGYYPAIIDGKDRNGGLPQEGNLEKHLTMFKKDVLKAIPDPDFNGVGIIDFEHWRPIFRENWASLDIYRRRTREMVKIKYPYLDRSAVEKMATQIFEKSSFPFMNETLALAIRLRPNAMWGYYAFPYCFNFSPKNLKKECTPEVKVDNDKSTWMYKTGTAVYPSVYLQQKVLNEAKRAKLIQYRTLEGNRIAEMAAQKLKQYTYIYFKYTDTGEYLSKGDMKSSILEPMNAGSNGVIIWGSSSDVNSAKKCDQLYNYIEKVIRPILKSANLQNIRSHENEI</sequence>
<reference evidence="9" key="1">
    <citation type="submission" date="2024-03" db="EMBL/GenBank/DDBJ databases">
        <authorList>
            <person name="Jin J.A."/>
            <person name="King G.A."/>
            <person name="Walker A."/>
        </authorList>
    </citation>
    <scope>NUCLEOTIDE SEQUENCE</scope>
</reference>
<dbReference type="PRINTS" id="PR00847">
    <property type="entry name" value="HYALURONDASE"/>
</dbReference>
<keyword evidence="8" id="KW-0732">Signal</keyword>
<feature type="signal peptide" evidence="8">
    <location>
        <begin position="1"/>
        <end position="28"/>
    </location>
</feature>